<evidence type="ECO:0000313" key="2">
    <source>
        <dbReference type="EMBL" id="RRT81430.1"/>
    </source>
</evidence>
<protein>
    <submittedName>
        <fullName evidence="2">Uncharacterized protein</fullName>
    </submittedName>
</protein>
<dbReference type="EMBL" id="AMZH03000912">
    <property type="protein sequence ID" value="RRT81430.1"/>
    <property type="molecule type" value="Genomic_DNA"/>
</dbReference>
<organism evidence="2 3">
    <name type="scientific">Ensete ventricosum</name>
    <name type="common">Abyssinian banana</name>
    <name type="synonym">Musa ensete</name>
    <dbReference type="NCBI Taxonomy" id="4639"/>
    <lineage>
        <taxon>Eukaryota</taxon>
        <taxon>Viridiplantae</taxon>
        <taxon>Streptophyta</taxon>
        <taxon>Embryophyta</taxon>
        <taxon>Tracheophyta</taxon>
        <taxon>Spermatophyta</taxon>
        <taxon>Magnoliopsida</taxon>
        <taxon>Liliopsida</taxon>
        <taxon>Zingiberales</taxon>
        <taxon>Musaceae</taxon>
        <taxon>Ensete</taxon>
    </lineage>
</organism>
<comment type="caution">
    <text evidence="2">The sequence shown here is derived from an EMBL/GenBank/DDBJ whole genome shotgun (WGS) entry which is preliminary data.</text>
</comment>
<reference evidence="2 3" key="1">
    <citation type="journal article" date="2014" name="Agronomy (Basel)">
        <title>A Draft Genome Sequence for Ensete ventricosum, the Drought-Tolerant Tree Against Hunger.</title>
        <authorList>
            <person name="Harrison J."/>
            <person name="Moore K.A."/>
            <person name="Paszkiewicz K."/>
            <person name="Jones T."/>
            <person name="Grant M."/>
            <person name="Ambacheew D."/>
            <person name="Muzemil S."/>
            <person name="Studholme D.J."/>
        </authorList>
    </citation>
    <scope>NUCLEOTIDE SEQUENCE [LARGE SCALE GENOMIC DNA]</scope>
</reference>
<proteinExistence type="predicted"/>
<accession>A0A427AYV5</accession>
<dbReference type="Proteomes" id="UP000287651">
    <property type="component" value="Unassembled WGS sequence"/>
</dbReference>
<sequence>MQASATDEPKRPSKKTKVLVSKAPSNVASPLATVITPCKETPVVVALRKVSPLKVLRREGSSRRWDKVVP</sequence>
<name>A0A427AYV5_ENSVE</name>
<feature type="region of interest" description="Disordered" evidence="1">
    <location>
        <begin position="1"/>
        <end position="23"/>
    </location>
</feature>
<evidence type="ECO:0000313" key="3">
    <source>
        <dbReference type="Proteomes" id="UP000287651"/>
    </source>
</evidence>
<evidence type="ECO:0000256" key="1">
    <source>
        <dbReference type="SAM" id="MobiDB-lite"/>
    </source>
</evidence>
<dbReference type="AlphaFoldDB" id="A0A427AYV5"/>
<gene>
    <name evidence="2" type="ORF">B296_00004562</name>
</gene>